<dbReference type="Proteomes" id="UP000234237">
    <property type="component" value="Chromosome"/>
</dbReference>
<organism evidence="3 4">
    <name type="scientific">Virgibacillus dokdonensis</name>
    <dbReference type="NCBI Taxonomy" id="302167"/>
    <lineage>
        <taxon>Bacteria</taxon>
        <taxon>Bacillati</taxon>
        <taxon>Bacillota</taxon>
        <taxon>Bacilli</taxon>
        <taxon>Bacillales</taxon>
        <taxon>Bacillaceae</taxon>
        <taxon>Virgibacillus</taxon>
    </lineage>
</organism>
<name>A0A2K9ITK6_9BACI</name>
<reference evidence="4" key="1">
    <citation type="submission" date="2016-11" db="EMBL/GenBank/DDBJ databases">
        <title>Complete genome sequence of Virgibacillus pantothenticus 21D, a halophilic bacterium isolated from the deep hypersaline anoxic basin Discovery in the Mediterranean Sea.</title>
        <authorList>
            <person name="Zeaiter Z."/>
            <person name="Booth J.M."/>
            <person name="Prosdocimi E.M."/>
            <person name="Mapelli F."/>
            <person name="Fusi M."/>
            <person name="Daffonchio D."/>
            <person name="Borin S."/>
            <person name="Crotti E."/>
        </authorList>
    </citation>
    <scope>NUCLEOTIDE SEQUENCE [LARGE SCALE GENOMIC DNA]</scope>
    <source>
        <strain evidence="4">21D</strain>
    </source>
</reference>
<dbReference type="AlphaFoldDB" id="A0A2K9ITK6"/>
<evidence type="ECO:0000313" key="4">
    <source>
        <dbReference type="Proteomes" id="UP000234237"/>
    </source>
</evidence>
<proteinExistence type="predicted"/>
<dbReference type="EMBL" id="CP018622">
    <property type="protein sequence ID" value="AUJ23129.1"/>
    <property type="molecule type" value="Genomic_DNA"/>
</dbReference>
<keyword evidence="2" id="KW-0812">Transmembrane</keyword>
<feature type="transmembrane region" description="Helical" evidence="2">
    <location>
        <begin position="37"/>
        <end position="59"/>
    </location>
</feature>
<dbReference type="RefSeq" id="WP_101932325.1">
    <property type="nucleotide sequence ID" value="NZ_CP018622.1"/>
</dbReference>
<gene>
    <name evidence="3" type="ORF">A21D_00013</name>
</gene>
<keyword evidence="1" id="KW-0175">Coiled coil</keyword>
<accession>A0A2K9ITK6</accession>
<evidence type="ECO:0000256" key="2">
    <source>
        <dbReference type="SAM" id="Phobius"/>
    </source>
</evidence>
<sequence>MESNNWRNRDWIWLVGILMTIIILLIASFFSSTKLQMNFSIISSAVSIALALVAIFLSLKQDSDNQRLNGRLLDSLSSIQGDVKSVDAKLDPKELNNVSEETAEEFNQEIQDTEKETYTKEEVEKIINDVSKNVATNINKRIDFQNDKNNLMELELKKERERSAKLIKNNKILYIIRDNLDKDVIELRKIIRQKTGSNIPIEIIKRMKDKIEQEQFNKHLDS</sequence>
<protein>
    <submittedName>
        <fullName evidence="3">Uncharacterized protein</fullName>
    </submittedName>
</protein>
<feature type="coiled-coil region" evidence="1">
    <location>
        <begin position="142"/>
        <end position="169"/>
    </location>
</feature>
<evidence type="ECO:0000256" key="1">
    <source>
        <dbReference type="SAM" id="Coils"/>
    </source>
</evidence>
<feature type="transmembrane region" description="Helical" evidence="2">
    <location>
        <begin position="12"/>
        <end position="31"/>
    </location>
</feature>
<keyword evidence="2" id="KW-1133">Transmembrane helix</keyword>
<dbReference type="KEGG" id="vpn:A21D_00013"/>
<keyword evidence="2" id="KW-0472">Membrane</keyword>
<evidence type="ECO:0000313" key="3">
    <source>
        <dbReference type="EMBL" id="AUJ23129.1"/>
    </source>
</evidence>